<dbReference type="EMBL" id="JACMSC010000016">
    <property type="protein sequence ID" value="KAG6484226.1"/>
    <property type="molecule type" value="Genomic_DNA"/>
</dbReference>
<protein>
    <submittedName>
        <fullName evidence="2">Uncharacterized protein</fullName>
    </submittedName>
</protein>
<dbReference type="PANTHER" id="PTHR31949">
    <property type="entry name" value="GASTRIC MUCIN-LIKE PROTEIN"/>
    <property type="match status" value="1"/>
</dbReference>
<keyword evidence="3" id="KW-1185">Reference proteome</keyword>
<feature type="compositionally biased region" description="Polar residues" evidence="1">
    <location>
        <begin position="362"/>
        <end position="372"/>
    </location>
</feature>
<evidence type="ECO:0000313" key="2">
    <source>
        <dbReference type="EMBL" id="KAG6484226.1"/>
    </source>
</evidence>
<feature type="compositionally biased region" description="Basic and acidic residues" evidence="1">
    <location>
        <begin position="28"/>
        <end position="37"/>
    </location>
</feature>
<feature type="region of interest" description="Disordered" evidence="1">
    <location>
        <begin position="294"/>
        <end position="411"/>
    </location>
</feature>
<feature type="compositionally biased region" description="Basic and acidic residues" evidence="1">
    <location>
        <begin position="313"/>
        <end position="325"/>
    </location>
</feature>
<dbReference type="GO" id="GO:0055028">
    <property type="term" value="C:cortical microtubule"/>
    <property type="evidence" value="ECO:0007669"/>
    <property type="project" value="TreeGrafter"/>
</dbReference>
<reference evidence="2 3" key="1">
    <citation type="submission" date="2020-08" db="EMBL/GenBank/DDBJ databases">
        <title>Plant Genome Project.</title>
        <authorList>
            <person name="Zhang R.-G."/>
        </authorList>
    </citation>
    <scope>NUCLEOTIDE SEQUENCE [LARGE SCALE GENOMIC DNA]</scope>
    <source>
        <tissue evidence="2">Rhizome</tissue>
    </source>
</reference>
<evidence type="ECO:0000313" key="3">
    <source>
        <dbReference type="Proteomes" id="UP000734854"/>
    </source>
</evidence>
<organism evidence="2 3">
    <name type="scientific">Zingiber officinale</name>
    <name type="common">Ginger</name>
    <name type="synonym">Amomum zingiber</name>
    <dbReference type="NCBI Taxonomy" id="94328"/>
    <lineage>
        <taxon>Eukaryota</taxon>
        <taxon>Viridiplantae</taxon>
        <taxon>Streptophyta</taxon>
        <taxon>Embryophyta</taxon>
        <taxon>Tracheophyta</taxon>
        <taxon>Spermatophyta</taxon>
        <taxon>Magnoliopsida</taxon>
        <taxon>Liliopsida</taxon>
        <taxon>Zingiberales</taxon>
        <taxon>Zingiberaceae</taxon>
        <taxon>Zingiber</taxon>
    </lineage>
</organism>
<feature type="compositionally biased region" description="Basic and acidic residues" evidence="1">
    <location>
        <begin position="343"/>
        <end position="361"/>
    </location>
</feature>
<feature type="compositionally biased region" description="Low complexity" evidence="1">
    <location>
        <begin position="225"/>
        <end position="243"/>
    </location>
</feature>
<dbReference type="Proteomes" id="UP000734854">
    <property type="component" value="Unassembled WGS sequence"/>
</dbReference>
<evidence type="ECO:0000256" key="1">
    <source>
        <dbReference type="SAM" id="MobiDB-lite"/>
    </source>
</evidence>
<dbReference type="PANTHER" id="PTHR31949:SF20">
    <property type="entry name" value="OS01G0141900 PROTEIN"/>
    <property type="match status" value="1"/>
</dbReference>
<name>A0A8J5FBN9_ZINOF</name>
<gene>
    <name evidence="2" type="ORF">ZIOFF_061021</name>
</gene>
<sequence>MITRRRVPGQWNRRRPGQVCLGLPGGKEGGREKERLPSKPRRPLAACDAIGALPKTNRPPFFTVSFFSVLYDTRIQIEITSLPMPHRLPVPVPVFTMKPGSRKKKMEQEEQDLLLFGEILKRDKERAISLLQPESIEFEPAQDLYMLHQISLGRRDFLNAESSKHDYDWLKTPPATPLFPSIEMEASQANPILCKDIALLHPLVPSRFKGKAEEAEAQAPKSPGAKSTSSSKSATSTARSKQSNSGSNVCKRPTNNTHASSLPKSRAPPPILGFSDKPPANLVATTCKVFSITRSSKSESAGKPRKQQPCSRSGRDVEKNPKAKNENSGWRTNVGFGKFRSRGLNDNDEHKHKDVDVKNTETNHLNSRQVKNSHPVCVLPRKDSSHLAPNKQVQNCGRQSEKFNPKAGKKG</sequence>
<dbReference type="GO" id="GO:0043622">
    <property type="term" value="P:cortical microtubule organization"/>
    <property type="evidence" value="ECO:0007669"/>
    <property type="project" value="TreeGrafter"/>
</dbReference>
<feature type="region of interest" description="Disordered" evidence="1">
    <location>
        <begin position="211"/>
        <end position="277"/>
    </location>
</feature>
<feature type="compositionally biased region" description="Polar residues" evidence="1">
    <location>
        <begin position="244"/>
        <end position="263"/>
    </location>
</feature>
<dbReference type="AlphaFoldDB" id="A0A8J5FBN9"/>
<feature type="region of interest" description="Disordered" evidence="1">
    <location>
        <begin position="1"/>
        <end position="41"/>
    </location>
</feature>
<accession>A0A8J5FBN9</accession>
<proteinExistence type="predicted"/>
<feature type="compositionally biased region" description="Basic residues" evidence="1">
    <location>
        <begin position="1"/>
        <end position="16"/>
    </location>
</feature>
<comment type="caution">
    <text evidence="2">The sequence shown here is derived from an EMBL/GenBank/DDBJ whole genome shotgun (WGS) entry which is preliminary data.</text>
</comment>